<keyword evidence="2" id="KW-1185">Reference proteome</keyword>
<accession>A0ABQ2KEH9</accession>
<protein>
    <submittedName>
        <fullName evidence="1">Uncharacterized protein</fullName>
    </submittedName>
</protein>
<reference evidence="2" key="1">
    <citation type="journal article" date="2019" name="Int. J. Syst. Evol. Microbiol.">
        <title>The Global Catalogue of Microorganisms (GCM) 10K type strain sequencing project: providing services to taxonomists for standard genome sequencing and annotation.</title>
        <authorList>
            <consortium name="The Broad Institute Genomics Platform"/>
            <consortium name="The Broad Institute Genome Sequencing Center for Infectious Disease"/>
            <person name="Wu L."/>
            <person name="Ma J."/>
        </authorList>
    </citation>
    <scope>NUCLEOTIDE SEQUENCE [LARGE SCALE GENOMIC DNA]</scope>
    <source>
        <strain evidence="2">CGMCC 4.7329</strain>
    </source>
</reference>
<comment type="caution">
    <text evidence="1">The sequence shown here is derived from an EMBL/GenBank/DDBJ whole genome shotgun (WGS) entry which is preliminary data.</text>
</comment>
<proteinExistence type="predicted"/>
<name>A0ABQ2KEH9_9NOCA</name>
<evidence type="ECO:0000313" key="2">
    <source>
        <dbReference type="Proteomes" id="UP000658127"/>
    </source>
</evidence>
<gene>
    <name evidence="1" type="ORF">GCM10011610_26150</name>
</gene>
<evidence type="ECO:0000313" key="1">
    <source>
        <dbReference type="EMBL" id="GGN78524.1"/>
    </source>
</evidence>
<organism evidence="1 2">
    <name type="scientific">Nocardia rhizosphaerihabitans</name>
    <dbReference type="NCBI Taxonomy" id="1691570"/>
    <lineage>
        <taxon>Bacteria</taxon>
        <taxon>Bacillati</taxon>
        <taxon>Actinomycetota</taxon>
        <taxon>Actinomycetes</taxon>
        <taxon>Mycobacteriales</taxon>
        <taxon>Nocardiaceae</taxon>
        <taxon>Nocardia</taxon>
    </lineage>
</organism>
<dbReference type="Proteomes" id="UP000658127">
    <property type="component" value="Unassembled WGS sequence"/>
</dbReference>
<dbReference type="EMBL" id="BMNE01000003">
    <property type="protein sequence ID" value="GGN78524.1"/>
    <property type="molecule type" value="Genomic_DNA"/>
</dbReference>
<sequence length="59" mass="6487">MGHLWLGISGLLRSYLVCIRRDWLGVDRGPGRQMAHSAAARARMAAFAAMSMPAPYGQR</sequence>